<feature type="compositionally biased region" description="Low complexity" evidence="1">
    <location>
        <begin position="83"/>
        <end position="112"/>
    </location>
</feature>
<evidence type="ECO:0000313" key="3">
    <source>
        <dbReference type="EMBL" id="PIR82320.1"/>
    </source>
</evidence>
<protein>
    <recommendedName>
        <fullName evidence="5">Serine protease</fullName>
    </recommendedName>
</protein>
<dbReference type="Pfam" id="PF13365">
    <property type="entry name" value="Trypsin_2"/>
    <property type="match status" value="1"/>
</dbReference>
<keyword evidence="2" id="KW-0732">Signal</keyword>
<dbReference type="InterPro" id="IPR009003">
    <property type="entry name" value="Peptidase_S1_PA"/>
</dbReference>
<name>A0A2H0U7J9_9BACT</name>
<dbReference type="SUPFAM" id="SSF50494">
    <property type="entry name" value="Trypsin-like serine proteases"/>
    <property type="match status" value="1"/>
</dbReference>
<evidence type="ECO:0000256" key="1">
    <source>
        <dbReference type="SAM" id="MobiDB-lite"/>
    </source>
</evidence>
<reference evidence="4" key="1">
    <citation type="submission" date="2017-09" db="EMBL/GenBank/DDBJ databases">
        <title>Depth-based differentiation of microbial function through sediment-hosted aquifers and enrichment of novel symbionts in the deep terrestrial subsurface.</title>
        <authorList>
            <person name="Probst A.J."/>
            <person name="Ladd B."/>
            <person name="Jarett J.K."/>
            <person name="Geller-Mcgrath D.E."/>
            <person name="Sieber C.M.K."/>
            <person name="Emerson J.B."/>
            <person name="Anantharaman K."/>
            <person name="Thomas B.C."/>
            <person name="Malmstrom R."/>
            <person name="Stieglmeier M."/>
            <person name="Klingl A."/>
            <person name="Woyke T."/>
            <person name="Ryan C.M."/>
            <person name="Banfield J.F."/>
        </authorList>
    </citation>
    <scope>NUCLEOTIDE SEQUENCE [LARGE SCALE GENOMIC DNA]</scope>
</reference>
<evidence type="ECO:0008006" key="5">
    <source>
        <dbReference type="Google" id="ProtNLM"/>
    </source>
</evidence>
<evidence type="ECO:0000256" key="2">
    <source>
        <dbReference type="SAM" id="SignalP"/>
    </source>
</evidence>
<dbReference type="AlphaFoldDB" id="A0A2H0U7J9"/>
<feature type="signal peptide" evidence="2">
    <location>
        <begin position="1"/>
        <end position="29"/>
    </location>
</feature>
<feature type="region of interest" description="Disordered" evidence="1">
    <location>
        <begin position="58"/>
        <end position="113"/>
    </location>
</feature>
<organism evidence="3 4">
    <name type="scientific">Candidatus Kaiserbacteria bacterium CG10_big_fil_rev_8_21_14_0_10_59_10</name>
    <dbReference type="NCBI Taxonomy" id="1974612"/>
    <lineage>
        <taxon>Bacteria</taxon>
        <taxon>Candidatus Kaiseribacteriota</taxon>
    </lineage>
</organism>
<sequence>MAKLFFSALAYVGAAVLVALALLMLGAQAAPWVSGSFARGQTADDPTDISRLELSDAREADKGGEPPTALAFPEPPNAKEPNASTASVAPSAAAQQTGSSSSAAAPPNTAQSGATVARISEPYAFQPKGFSLVDAETRAALVNIYCTLTRGGARSAYSGSGVFVDPRGIILTNAHVAQYFLLAGHNENDAHCVIRSGSPAAARWNAQLLYIPKPWVEEHAEDIRKTRSIGTGEHDYALLYVTGAADGSPLPGAFPHLAPDTREAIGFQDDPVLVAAYPAEFIGGAAAQHSLHPSSSVGTIKTLMTFGSKLIDLLSLGGTPLAQGGASGGAVVNAWGRLIGVVVTTSEGATTGERDLRAISLAHIDRSLRVHAGVGLAALLALEPNAARSAYFAPIEPALSQRLREALQ</sequence>
<comment type="caution">
    <text evidence="3">The sequence shown here is derived from an EMBL/GenBank/DDBJ whole genome shotgun (WGS) entry which is preliminary data.</text>
</comment>
<dbReference type="Gene3D" id="2.40.10.120">
    <property type="match status" value="1"/>
</dbReference>
<proteinExistence type="predicted"/>
<evidence type="ECO:0000313" key="4">
    <source>
        <dbReference type="Proteomes" id="UP000231379"/>
    </source>
</evidence>
<dbReference type="EMBL" id="PFBM01000018">
    <property type="protein sequence ID" value="PIR82320.1"/>
    <property type="molecule type" value="Genomic_DNA"/>
</dbReference>
<feature type="chain" id="PRO_5013863587" description="Serine protease" evidence="2">
    <location>
        <begin position="30"/>
        <end position="408"/>
    </location>
</feature>
<dbReference type="Proteomes" id="UP000231379">
    <property type="component" value="Unassembled WGS sequence"/>
</dbReference>
<gene>
    <name evidence="3" type="ORF">COU20_03095</name>
</gene>
<accession>A0A2H0U7J9</accession>